<organism evidence="1 2">
    <name type="scientific">Halorhabdus tiamatea SARL4B</name>
    <dbReference type="NCBI Taxonomy" id="1033806"/>
    <lineage>
        <taxon>Archaea</taxon>
        <taxon>Methanobacteriati</taxon>
        <taxon>Methanobacteriota</taxon>
        <taxon>Stenosarchaea group</taxon>
        <taxon>Halobacteria</taxon>
        <taxon>Halobacteriales</taxon>
        <taxon>Haloarculaceae</taxon>
        <taxon>Halorhabdus</taxon>
    </lineage>
</organism>
<proteinExistence type="predicted"/>
<dbReference type="Proteomes" id="UP000003861">
    <property type="component" value="Unassembled WGS sequence"/>
</dbReference>
<name>F7PLV0_9EURY</name>
<reference evidence="1 2" key="1">
    <citation type="journal article" date="2011" name="J. Bacteriol.">
        <title>Genome sequence of Halorhabdus tiamatea, the first archaeon isolated from a deep-sea anoxic brine lake.</title>
        <authorList>
            <person name="Antunes A."/>
            <person name="Alam I."/>
            <person name="Bajic V.B."/>
            <person name="Stingl U."/>
        </authorList>
    </citation>
    <scope>NUCLEOTIDE SEQUENCE [LARGE SCALE GENOMIC DNA]</scope>
    <source>
        <strain evidence="1 2">SARL4B</strain>
    </source>
</reference>
<reference evidence="1 2" key="2">
    <citation type="journal article" date="2013" name="PLoS ONE">
        <title>INDIGO - INtegrated Data Warehouse of MIcrobial GenOmes with Examples from the Red Sea Extremophiles.</title>
        <authorList>
            <person name="Alam I."/>
            <person name="Antunes A."/>
            <person name="Kamau A.A."/>
            <person name="Ba Alawi W."/>
            <person name="Kalkatawi M."/>
            <person name="Stingl U."/>
            <person name="Bajic V.B."/>
        </authorList>
    </citation>
    <scope>NUCLEOTIDE SEQUENCE [LARGE SCALE GENOMIC DNA]</scope>
    <source>
        <strain evidence="1 2">SARL4B</strain>
    </source>
</reference>
<protein>
    <submittedName>
        <fullName evidence="1">Uncharacterized protein</fullName>
    </submittedName>
</protein>
<accession>F7PLV0</accession>
<evidence type="ECO:0000313" key="2">
    <source>
        <dbReference type="Proteomes" id="UP000003861"/>
    </source>
</evidence>
<gene>
    <name evidence="1" type="ORF">HLRTI_000419</name>
</gene>
<sequence length="41" mass="4733">MYDDEWKPIMNAGSMEKRITAFADLAQNRAEENEEDIDSVV</sequence>
<dbReference type="RefSeq" id="WP_008526916.1">
    <property type="nucleotide sequence ID" value="NZ_AFNT02000003.1"/>
</dbReference>
<comment type="caution">
    <text evidence="1">The sequence shown here is derived from an EMBL/GenBank/DDBJ whole genome shotgun (WGS) entry which is preliminary data.</text>
</comment>
<dbReference type="EMBL" id="AFNT02000003">
    <property type="protein sequence ID" value="ERJ07377.1"/>
    <property type="molecule type" value="Genomic_DNA"/>
</dbReference>
<evidence type="ECO:0000313" key="1">
    <source>
        <dbReference type="EMBL" id="ERJ07377.1"/>
    </source>
</evidence>
<dbReference type="AlphaFoldDB" id="F7PLV0"/>